<gene>
    <name evidence="1" type="ORF">PMYSY11_2836</name>
</gene>
<reference evidence="1" key="1">
    <citation type="submission" date="2019-02" db="EMBL/GenBank/DDBJ databases">
        <authorList>
            <consortium name="Genoscope - CEA"/>
            <person name="William W."/>
        </authorList>
    </citation>
    <scope>NUCLEOTIDE SEQUENCE [LARGE SCALE GENOMIC DNA]</scope>
    <source>
        <strain evidence="1">YSy11</strain>
    </source>
</reference>
<dbReference type="AlphaFoldDB" id="A0A653E714"/>
<name>A0A653E714_9PSED</name>
<sequence>MTWLDYQHLETRLSTMRCHRKQVFHRLQRKEWIAVVVCLAEVKWPKTVYFRLFKQYFADVRVL</sequence>
<organism evidence="1">
    <name type="scientific">Pseudomonas marincola</name>
    <dbReference type="NCBI Taxonomy" id="437900"/>
    <lineage>
        <taxon>Bacteria</taxon>
        <taxon>Pseudomonadati</taxon>
        <taxon>Pseudomonadota</taxon>
        <taxon>Gammaproteobacteria</taxon>
        <taxon>Pseudomonadales</taxon>
        <taxon>Pseudomonadaceae</taxon>
        <taxon>Pseudomonas</taxon>
    </lineage>
</organism>
<dbReference type="EMBL" id="LR215729">
    <property type="protein sequence ID" value="VEV97881.1"/>
    <property type="molecule type" value="Genomic_DNA"/>
</dbReference>
<proteinExistence type="predicted"/>
<protein>
    <submittedName>
        <fullName evidence="1">Uncharacterized protein</fullName>
    </submittedName>
</protein>
<accession>A0A653E714</accession>
<evidence type="ECO:0000313" key="1">
    <source>
        <dbReference type="EMBL" id="VEV97881.1"/>
    </source>
</evidence>